<comment type="cofactor">
    <cofactor evidence="1">
        <name>FAD</name>
        <dbReference type="ChEBI" id="CHEBI:57692"/>
    </cofactor>
</comment>
<dbReference type="PANTHER" id="PTHR10961">
    <property type="entry name" value="PEROXISOMAL SARCOSINE OXIDASE"/>
    <property type="match status" value="1"/>
</dbReference>
<evidence type="ECO:0000259" key="6">
    <source>
        <dbReference type="Pfam" id="PF01266"/>
    </source>
</evidence>
<dbReference type="Gene3D" id="3.30.9.10">
    <property type="entry name" value="D-Amino Acid Oxidase, subunit A, domain 2"/>
    <property type="match status" value="1"/>
</dbReference>
<dbReference type="NCBIfam" id="NF008425">
    <property type="entry name" value="PRK11259.1"/>
    <property type="match status" value="1"/>
</dbReference>
<comment type="similarity">
    <text evidence="2">Belongs to the MSOX/MTOX family.</text>
</comment>
<dbReference type="GO" id="GO:0050660">
    <property type="term" value="F:flavin adenine dinucleotide binding"/>
    <property type="evidence" value="ECO:0007669"/>
    <property type="project" value="InterPro"/>
</dbReference>
<protein>
    <submittedName>
        <fullName evidence="7">Sarcosine oxidase / L-pipecolate oxidase</fullName>
    </submittedName>
</protein>
<dbReference type="InterPro" id="IPR045170">
    <property type="entry name" value="MTOX"/>
</dbReference>
<dbReference type="EMBL" id="GBEZ01018762">
    <property type="protein sequence ID" value="JAC67714.1"/>
    <property type="molecule type" value="Transcribed_RNA"/>
</dbReference>
<evidence type="ECO:0000256" key="1">
    <source>
        <dbReference type="ARBA" id="ARBA00001974"/>
    </source>
</evidence>
<keyword evidence="3" id="KW-0285">Flavoprotein</keyword>
<name>A0A061RAE0_9CHLO</name>
<dbReference type="SUPFAM" id="SSF54373">
    <property type="entry name" value="FAD-linked reductases, C-terminal domain"/>
    <property type="match status" value="1"/>
</dbReference>
<dbReference type="PANTHER" id="PTHR10961:SF7">
    <property type="entry name" value="FAD DEPENDENT OXIDOREDUCTASE DOMAIN-CONTAINING PROTEIN"/>
    <property type="match status" value="1"/>
</dbReference>
<keyword evidence="5" id="KW-0560">Oxidoreductase</keyword>
<dbReference type="InterPro" id="IPR006076">
    <property type="entry name" value="FAD-dep_OxRdtase"/>
</dbReference>
<organism evidence="7">
    <name type="scientific">Tetraselmis sp. GSL018</name>
    <dbReference type="NCBI Taxonomy" id="582737"/>
    <lineage>
        <taxon>Eukaryota</taxon>
        <taxon>Viridiplantae</taxon>
        <taxon>Chlorophyta</taxon>
        <taxon>core chlorophytes</taxon>
        <taxon>Chlorodendrophyceae</taxon>
        <taxon>Chlorodendrales</taxon>
        <taxon>Chlorodendraceae</taxon>
        <taxon>Tetraselmis</taxon>
    </lineage>
</organism>
<dbReference type="Pfam" id="PF01266">
    <property type="entry name" value="DAO"/>
    <property type="match status" value="1"/>
</dbReference>
<evidence type="ECO:0000256" key="5">
    <source>
        <dbReference type="ARBA" id="ARBA00023002"/>
    </source>
</evidence>
<dbReference type="InterPro" id="IPR036188">
    <property type="entry name" value="FAD/NAD-bd_sf"/>
</dbReference>
<evidence type="ECO:0000313" key="7">
    <source>
        <dbReference type="EMBL" id="JAC67714.1"/>
    </source>
</evidence>
<dbReference type="GO" id="GO:0008115">
    <property type="term" value="F:sarcosine oxidase activity"/>
    <property type="evidence" value="ECO:0007669"/>
    <property type="project" value="TreeGrafter"/>
</dbReference>
<evidence type="ECO:0000256" key="2">
    <source>
        <dbReference type="ARBA" id="ARBA00010989"/>
    </source>
</evidence>
<reference evidence="7" key="1">
    <citation type="submission" date="2014-05" db="EMBL/GenBank/DDBJ databases">
        <title>The transcriptome of the halophilic microalga Tetraselmis sp. GSL018 isolated from the Great Salt Lake, Utah.</title>
        <authorList>
            <person name="Jinkerson R.E."/>
            <person name="D'Adamo S."/>
            <person name="Posewitz M.C."/>
        </authorList>
    </citation>
    <scope>NUCLEOTIDE SEQUENCE</scope>
    <source>
        <strain evidence="7">GSL018</strain>
    </source>
</reference>
<proteinExistence type="inferred from homology"/>
<gene>
    <name evidence="7" type="primary">PIPOX</name>
    <name evidence="7" type="ORF">TSPGSL018_10446</name>
</gene>
<evidence type="ECO:0000256" key="3">
    <source>
        <dbReference type="ARBA" id="ARBA00022630"/>
    </source>
</evidence>
<sequence length="396" mass="44052">MWQNACASNLRKGYDAIVVGLGAMGSASLYHLAKQGLRCLGIEQFAPGHSFGSSHGDTRIIRLAYAEDPSYVPLLQRSFQLWSELEEVSNRKLLHVTGSIDVGEEDSFSFSGALRSAHEHRLEHTIMSGSEVNELFPGYSIPPHYKALYQPQGGFIESEAAIKTHVEAAMQSGAEVLVENGVRSWDVGADGRVRLDTDSHTVFAERVIFAGGAWMRKLVPQLQDCVPERQVVAWFAVEDEGAFRQERFPVFNLEACGGRWYGFPQFGSPGFKIGRYRHEGEVADADSLDRMIRESDIDLLWEGASRMFRGLSKTTLKASACMFTNTPDENFVMDIHPEHPQVAVCSACSGHGFKFSPVIGEIMASLAMKGVTDHDISIHRIAYRNQQNHSNCVWRH</sequence>
<dbReference type="Gene3D" id="3.50.50.60">
    <property type="entry name" value="FAD/NAD(P)-binding domain"/>
    <property type="match status" value="1"/>
</dbReference>
<keyword evidence="4" id="KW-0274">FAD</keyword>
<dbReference type="SUPFAM" id="SSF51905">
    <property type="entry name" value="FAD/NAD(P)-binding domain"/>
    <property type="match status" value="1"/>
</dbReference>
<evidence type="ECO:0000256" key="4">
    <source>
        <dbReference type="ARBA" id="ARBA00022827"/>
    </source>
</evidence>
<dbReference type="AlphaFoldDB" id="A0A061RAE0"/>
<feature type="domain" description="FAD dependent oxidoreductase" evidence="6">
    <location>
        <begin position="15"/>
        <end position="366"/>
    </location>
</feature>
<accession>A0A061RAE0</accession>